<dbReference type="PANTHER" id="PTHR22923">
    <property type="entry name" value="CEREBELLIN-RELATED"/>
    <property type="match status" value="1"/>
</dbReference>
<evidence type="ECO:0000313" key="5">
    <source>
        <dbReference type="EMBL" id="WAR27921.1"/>
    </source>
</evidence>
<comment type="subcellular location">
    <subcellularLocation>
        <location evidence="1">Secreted</location>
    </subcellularLocation>
</comment>
<organism evidence="5 6">
    <name type="scientific">Mya arenaria</name>
    <name type="common">Soft-shell clam</name>
    <dbReference type="NCBI Taxonomy" id="6604"/>
    <lineage>
        <taxon>Eukaryota</taxon>
        <taxon>Metazoa</taxon>
        <taxon>Spiralia</taxon>
        <taxon>Lophotrochozoa</taxon>
        <taxon>Mollusca</taxon>
        <taxon>Bivalvia</taxon>
        <taxon>Autobranchia</taxon>
        <taxon>Heteroconchia</taxon>
        <taxon>Euheterodonta</taxon>
        <taxon>Imparidentia</taxon>
        <taxon>Neoheterodontei</taxon>
        <taxon>Myida</taxon>
        <taxon>Myoidea</taxon>
        <taxon>Myidae</taxon>
        <taxon>Mya</taxon>
    </lineage>
</organism>
<accession>A0ABY7G4G0</accession>
<dbReference type="InterPro" id="IPR050822">
    <property type="entry name" value="Cerebellin_Synaptic_Org"/>
</dbReference>
<feature type="domain" description="C1q" evidence="4">
    <location>
        <begin position="94"/>
        <end position="227"/>
    </location>
</feature>
<dbReference type="InterPro" id="IPR001073">
    <property type="entry name" value="C1q_dom"/>
</dbReference>
<name>A0ABY7G4G0_MYAAR</name>
<dbReference type="PRINTS" id="PR00007">
    <property type="entry name" value="COMPLEMNTC1Q"/>
</dbReference>
<dbReference type="SUPFAM" id="SSF49842">
    <property type="entry name" value="TNF-like"/>
    <property type="match status" value="1"/>
</dbReference>
<feature type="non-terminal residue" evidence="5">
    <location>
        <position position="1"/>
    </location>
</feature>
<dbReference type="Proteomes" id="UP001164746">
    <property type="component" value="Chromosome 15"/>
</dbReference>
<gene>
    <name evidence="5" type="ORF">MAR_013625</name>
</gene>
<dbReference type="SMART" id="SM00110">
    <property type="entry name" value="C1Q"/>
    <property type="match status" value="1"/>
</dbReference>
<reference evidence="5" key="1">
    <citation type="submission" date="2022-11" db="EMBL/GenBank/DDBJ databases">
        <title>Centuries of genome instability and evolution in soft-shell clam transmissible cancer (bioRxiv).</title>
        <authorList>
            <person name="Hart S.F.M."/>
            <person name="Yonemitsu M.A."/>
            <person name="Giersch R.M."/>
            <person name="Beal B.F."/>
            <person name="Arriagada G."/>
            <person name="Davis B.W."/>
            <person name="Ostrander E.A."/>
            <person name="Goff S.P."/>
            <person name="Metzger M.J."/>
        </authorList>
    </citation>
    <scope>NUCLEOTIDE SEQUENCE</scope>
    <source>
        <strain evidence="5">MELC-2E11</strain>
        <tissue evidence="5">Siphon/mantle</tissue>
    </source>
</reference>
<dbReference type="InterPro" id="IPR008983">
    <property type="entry name" value="Tumour_necrosis_fac-like_dom"/>
</dbReference>
<dbReference type="Gene3D" id="2.60.120.40">
    <property type="match status" value="1"/>
</dbReference>
<evidence type="ECO:0000259" key="4">
    <source>
        <dbReference type="PROSITE" id="PS50871"/>
    </source>
</evidence>
<dbReference type="PANTHER" id="PTHR22923:SF64">
    <property type="entry name" value="C1Q-RELATED FACTOR"/>
    <property type="match status" value="1"/>
</dbReference>
<keyword evidence="3" id="KW-0732">Signal</keyword>
<evidence type="ECO:0000256" key="3">
    <source>
        <dbReference type="ARBA" id="ARBA00022729"/>
    </source>
</evidence>
<proteinExistence type="predicted"/>
<evidence type="ECO:0000313" key="6">
    <source>
        <dbReference type="Proteomes" id="UP001164746"/>
    </source>
</evidence>
<keyword evidence="6" id="KW-1185">Reference proteome</keyword>
<dbReference type="PROSITE" id="PS50871">
    <property type="entry name" value="C1Q"/>
    <property type="match status" value="1"/>
</dbReference>
<dbReference type="Pfam" id="PF00386">
    <property type="entry name" value="C1q"/>
    <property type="match status" value="1"/>
</dbReference>
<evidence type="ECO:0000256" key="1">
    <source>
        <dbReference type="ARBA" id="ARBA00004613"/>
    </source>
</evidence>
<sequence length="227" mass="25249">AYNSNGNIDVDECTSKTFFVRLNFADDVYVRHKTMGDYVNAYAGYALVVKGQDERILIDDNYYTIVSRLDALEKQVDRLNVVEAELASLKQNVKNNPKVVFMAELTQTVTGTNHHIYFDKVTLNEGNAYNPHHGTFVAPVNGTYQFTITTCSTGGHYNILDLVANTEVVGRVTCGDTTYVECTSNTFYVILNSCDDVYVRHQADGDFIYASGRLGLPVFGGVLLHTN</sequence>
<evidence type="ECO:0000256" key="2">
    <source>
        <dbReference type="ARBA" id="ARBA00022525"/>
    </source>
</evidence>
<dbReference type="EMBL" id="CP111026">
    <property type="protein sequence ID" value="WAR27921.1"/>
    <property type="molecule type" value="Genomic_DNA"/>
</dbReference>
<protein>
    <submittedName>
        <fullName evidence="5">HIP-like protein</fullName>
    </submittedName>
</protein>
<keyword evidence="2" id="KW-0964">Secreted</keyword>